<organism evidence="1">
    <name type="scientific">Arundo donax</name>
    <name type="common">Giant reed</name>
    <name type="synonym">Donax arundinaceus</name>
    <dbReference type="NCBI Taxonomy" id="35708"/>
    <lineage>
        <taxon>Eukaryota</taxon>
        <taxon>Viridiplantae</taxon>
        <taxon>Streptophyta</taxon>
        <taxon>Embryophyta</taxon>
        <taxon>Tracheophyta</taxon>
        <taxon>Spermatophyta</taxon>
        <taxon>Magnoliopsida</taxon>
        <taxon>Liliopsida</taxon>
        <taxon>Poales</taxon>
        <taxon>Poaceae</taxon>
        <taxon>PACMAD clade</taxon>
        <taxon>Arundinoideae</taxon>
        <taxon>Arundineae</taxon>
        <taxon>Arundo</taxon>
    </lineage>
</organism>
<sequence length="15" mass="1556">MVTSSACTPGSEWAE</sequence>
<reference evidence="1" key="1">
    <citation type="submission" date="2014-09" db="EMBL/GenBank/DDBJ databases">
        <authorList>
            <person name="Magalhaes I.L.F."/>
            <person name="Oliveira U."/>
            <person name="Santos F.R."/>
            <person name="Vidigal T.H.D.A."/>
            <person name="Brescovit A.D."/>
            <person name="Santos A.J."/>
        </authorList>
    </citation>
    <scope>NUCLEOTIDE SEQUENCE</scope>
    <source>
        <tissue evidence="1">Shoot tissue taken approximately 20 cm above the soil surface</tissue>
    </source>
</reference>
<proteinExistence type="predicted"/>
<name>A0A0A9A324_ARUDO</name>
<dbReference type="EMBL" id="GBRH01252409">
    <property type="protein sequence ID" value="JAD45486.1"/>
    <property type="molecule type" value="Transcribed_RNA"/>
</dbReference>
<accession>A0A0A9A324</accession>
<evidence type="ECO:0000313" key="1">
    <source>
        <dbReference type="EMBL" id="JAD45486.1"/>
    </source>
</evidence>
<protein>
    <submittedName>
        <fullName evidence="1">Uncharacterized protein</fullName>
    </submittedName>
</protein>
<reference evidence="1" key="2">
    <citation type="journal article" date="2015" name="Data Brief">
        <title>Shoot transcriptome of the giant reed, Arundo donax.</title>
        <authorList>
            <person name="Barrero R.A."/>
            <person name="Guerrero F.D."/>
            <person name="Moolhuijzen P."/>
            <person name="Goolsby J.A."/>
            <person name="Tidwell J."/>
            <person name="Bellgard S.E."/>
            <person name="Bellgard M.I."/>
        </authorList>
    </citation>
    <scope>NUCLEOTIDE SEQUENCE</scope>
    <source>
        <tissue evidence="1">Shoot tissue taken approximately 20 cm above the soil surface</tissue>
    </source>
</reference>